<evidence type="ECO:0000256" key="2">
    <source>
        <dbReference type="ARBA" id="ARBA00022833"/>
    </source>
</evidence>
<dbReference type="PaxDb" id="7159-AAEL002873-PA"/>
<reference evidence="5" key="2">
    <citation type="journal article" date="2007" name="Science">
        <title>Genome sequence of Aedes aegypti, a major arbovirus vector.</title>
        <authorList>
            <person name="Nene V."/>
            <person name="Wortman J.R."/>
            <person name="Lawson D."/>
            <person name="Haas B."/>
            <person name="Kodira C."/>
            <person name="Tu Z.J."/>
            <person name="Loftus B."/>
            <person name="Xi Z."/>
            <person name="Megy K."/>
            <person name="Grabherr M."/>
            <person name="Ren Q."/>
            <person name="Zdobnov E.M."/>
            <person name="Lobo N.F."/>
            <person name="Campbell K.S."/>
            <person name="Brown S.E."/>
            <person name="Bonaldo M.F."/>
            <person name="Zhu J."/>
            <person name="Sinkins S.P."/>
            <person name="Hogenkamp D.G."/>
            <person name="Amedeo P."/>
            <person name="Arensburger P."/>
            <person name="Atkinson P.W."/>
            <person name="Bidwell S."/>
            <person name="Biedler J."/>
            <person name="Birney E."/>
            <person name="Bruggner R.V."/>
            <person name="Costas J."/>
            <person name="Coy M.R."/>
            <person name="Crabtree J."/>
            <person name="Crawford M."/>
            <person name="Debruyn B."/>
            <person name="Decaprio D."/>
            <person name="Eiglmeier K."/>
            <person name="Eisenstadt E."/>
            <person name="El-Dorry H."/>
            <person name="Gelbart W.M."/>
            <person name="Gomes S.L."/>
            <person name="Hammond M."/>
            <person name="Hannick L.I."/>
            <person name="Hogan J.R."/>
            <person name="Holmes M.H."/>
            <person name="Jaffe D."/>
            <person name="Johnston J.S."/>
            <person name="Kennedy R.C."/>
            <person name="Koo H."/>
            <person name="Kravitz S."/>
            <person name="Kriventseva E.V."/>
            <person name="Kulp D."/>
            <person name="Labutti K."/>
            <person name="Lee E."/>
            <person name="Li S."/>
            <person name="Lovin D.D."/>
            <person name="Mao C."/>
            <person name="Mauceli E."/>
            <person name="Menck C.F."/>
            <person name="Miller J.R."/>
            <person name="Montgomery P."/>
            <person name="Mori A."/>
            <person name="Nascimento A.L."/>
            <person name="Naveira H.F."/>
            <person name="Nusbaum C."/>
            <person name="O'leary S."/>
            <person name="Orvis J."/>
            <person name="Pertea M."/>
            <person name="Quesneville H."/>
            <person name="Reidenbach K.R."/>
            <person name="Rogers Y.H."/>
            <person name="Roth C.W."/>
            <person name="Schneider J.R."/>
            <person name="Schatz M."/>
            <person name="Shumway M."/>
            <person name="Stanke M."/>
            <person name="Stinson E.O."/>
            <person name="Tubio J.M."/>
            <person name="Vanzee J.P."/>
            <person name="Verjovski-Almeida S."/>
            <person name="Werner D."/>
            <person name="White O."/>
            <person name="Wyder S."/>
            <person name="Zeng Q."/>
            <person name="Zhao Q."/>
            <person name="Zhao Y."/>
            <person name="Hill C.A."/>
            <person name="Raikhel A.S."/>
            <person name="Soares M.B."/>
            <person name="Knudson D.L."/>
            <person name="Lee N.H."/>
            <person name="Galagan J."/>
            <person name="Salzberg S.L."/>
            <person name="Paulsen I.T."/>
            <person name="Dimopoulos G."/>
            <person name="Collins F.H."/>
            <person name="Birren B."/>
            <person name="Fraser-Liggett C.M."/>
            <person name="Severson D.W."/>
        </authorList>
    </citation>
    <scope>NUCLEOTIDE SEQUENCE [LARGE SCALE GENOMIC DNA]</scope>
    <source>
        <strain evidence="5">Liverpool</strain>
    </source>
</reference>
<name>Q17GX4_AEDAE</name>
<dbReference type="GO" id="GO:0046872">
    <property type="term" value="F:metal ion binding"/>
    <property type="evidence" value="ECO:0007669"/>
    <property type="project" value="UniProtKB-KW"/>
</dbReference>
<feature type="region of interest" description="Disordered" evidence="3">
    <location>
        <begin position="29"/>
        <end position="93"/>
    </location>
</feature>
<dbReference type="AlphaFoldDB" id="Q17GX4"/>
<feature type="compositionally biased region" description="Low complexity" evidence="3">
    <location>
        <begin position="66"/>
        <end position="82"/>
    </location>
</feature>
<gene>
    <name evidence="5" type="ORF">AaeL_AAEL002873</name>
</gene>
<evidence type="ECO:0000313" key="5">
    <source>
        <dbReference type="EMBL" id="EAT45878.1"/>
    </source>
</evidence>
<proteinExistence type="predicted"/>
<feature type="domain" description="Phorbol-ester/DAG-type" evidence="4">
    <location>
        <begin position="278"/>
        <end position="327"/>
    </location>
</feature>
<feature type="compositionally biased region" description="Basic and acidic residues" evidence="3">
    <location>
        <begin position="131"/>
        <end position="146"/>
    </location>
</feature>
<organism evidence="5 6">
    <name type="scientific">Aedes aegypti</name>
    <name type="common">Yellowfever mosquito</name>
    <name type="synonym">Culex aegypti</name>
    <dbReference type="NCBI Taxonomy" id="7159"/>
    <lineage>
        <taxon>Eukaryota</taxon>
        <taxon>Metazoa</taxon>
        <taxon>Ecdysozoa</taxon>
        <taxon>Arthropoda</taxon>
        <taxon>Hexapoda</taxon>
        <taxon>Insecta</taxon>
        <taxon>Pterygota</taxon>
        <taxon>Neoptera</taxon>
        <taxon>Endopterygota</taxon>
        <taxon>Diptera</taxon>
        <taxon>Nematocera</taxon>
        <taxon>Culicoidea</taxon>
        <taxon>Culicidae</taxon>
        <taxon>Culicinae</taxon>
        <taxon>Aedini</taxon>
        <taxon>Aedes</taxon>
        <taxon>Stegomyia</taxon>
    </lineage>
</organism>
<dbReference type="EMBL" id="CH477255">
    <property type="protein sequence ID" value="EAT45878.1"/>
    <property type="molecule type" value="Genomic_DNA"/>
</dbReference>
<dbReference type="InterPro" id="IPR046349">
    <property type="entry name" value="C1-like_sf"/>
</dbReference>
<dbReference type="Proteomes" id="UP000682892">
    <property type="component" value="Unassembled WGS sequence"/>
</dbReference>
<dbReference type="OMA" id="TVKFTHI"/>
<evidence type="ECO:0000259" key="4">
    <source>
        <dbReference type="PROSITE" id="PS50081"/>
    </source>
</evidence>
<dbReference type="PhylomeDB" id="Q17GX4"/>
<evidence type="ECO:0000256" key="3">
    <source>
        <dbReference type="SAM" id="MobiDB-lite"/>
    </source>
</evidence>
<keyword evidence="1" id="KW-0479">Metal-binding</keyword>
<accession>Q17GX4</accession>
<dbReference type="STRING" id="7159.Q17GX4"/>
<keyword evidence="2" id="KW-0862">Zinc</keyword>
<dbReference type="InterPro" id="IPR002219">
    <property type="entry name" value="PKC_DAG/PE"/>
</dbReference>
<protein>
    <submittedName>
        <fullName evidence="5">AAEL002873-PA</fullName>
    </submittedName>
</protein>
<dbReference type="SUPFAM" id="SSF57889">
    <property type="entry name" value="Cysteine-rich domain"/>
    <property type="match status" value="1"/>
</dbReference>
<evidence type="ECO:0000256" key="1">
    <source>
        <dbReference type="ARBA" id="ARBA00022723"/>
    </source>
</evidence>
<reference evidence="5" key="3">
    <citation type="submission" date="2012-09" db="EMBL/GenBank/DDBJ databases">
        <authorList>
            <consortium name="VectorBase"/>
        </authorList>
    </citation>
    <scope>NUCLEOTIDE SEQUENCE</scope>
    <source>
        <strain evidence="5">Liverpool</strain>
    </source>
</reference>
<reference evidence="5" key="1">
    <citation type="submission" date="2005-10" db="EMBL/GenBank/DDBJ databases">
        <authorList>
            <person name="Loftus B.J."/>
            <person name="Nene V.M."/>
            <person name="Hannick L.I."/>
            <person name="Bidwell S."/>
            <person name="Haas B."/>
            <person name="Amedeo P."/>
            <person name="Orvis J."/>
            <person name="Wortman J.R."/>
            <person name="White O.R."/>
            <person name="Salzberg S."/>
            <person name="Shumway M."/>
            <person name="Koo H."/>
            <person name="Zhao Y."/>
            <person name="Holmes M."/>
            <person name="Miller J."/>
            <person name="Schatz M."/>
            <person name="Pop M."/>
            <person name="Pai G."/>
            <person name="Utterback T."/>
            <person name="Rogers Y.-H."/>
            <person name="Kravitz S."/>
            <person name="Fraser C.M."/>
        </authorList>
    </citation>
    <scope>NUCLEOTIDE SEQUENCE</scope>
    <source>
        <strain evidence="5">Liverpool</strain>
    </source>
</reference>
<dbReference type="eggNOG" id="ENOG502RTIK">
    <property type="taxonomic scope" value="Eukaryota"/>
</dbReference>
<dbReference type="PROSITE" id="PS50081">
    <property type="entry name" value="ZF_DAG_PE_2"/>
    <property type="match status" value="1"/>
</dbReference>
<dbReference type="HOGENOM" id="CLU_730019_0_0_1"/>
<feature type="non-terminal residue" evidence="5">
    <location>
        <position position="1"/>
    </location>
</feature>
<feature type="region of interest" description="Disordered" evidence="3">
    <location>
        <begin position="105"/>
        <end position="162"/>
    </location>
</feature>
<sequence length="333" mass="36936">PDESGKHQLLPAVRRPLLGVAPEKLEQRLLDPNLNELNDRSSTEANGDESSEEYPNGNGPKRDKLQQQLIQKSKLKSSNLKSTTYTRNTENDKLTRHLNNVKFAFDEPQPPQTANLAVRPTIPAKTSQPEELIKLDDEAGSKRGEDQVDQNGNGNYDVLPPAPHPPPEVILQIVENADENSNLHLQPPAAAPPDVVKSSTESIPYIDDEQAQVLRSLNSDPNKVRNFHDARIITLTPKNVGSQAEKIRGPSSPELRQLVQAKVLQQTDGPDVTQIRFTHSFHILASGCCDRICQHCHLVLSLDVALRCAVCEFTCHQRCVQLQQSASANFNFL</sequence>
<dbReference type="VEuPathDB" id="VectorBase:AAEL002859"/>
<evidence type="ECO:0000313" key="6">
    <source>
        <dbReference type="Proteomes" id="UP000682892"/>
    </source>
</evidence>